<keyword evidence="5 6" id="KW-0472">Membrane</keyword>
<evidence type="ECO:0000256" key="2">
    <source>
        <dbReference type="ARBA" id="ARBA00005268"/>
    </source>
</evidence>
<dbReference type="EMBL" id="KV784369">
    <property type="protein sequence ID" value="OEU11234.1"/>
    <property type="molecule type" value="Genomic_DNA"/>
</dbReference>
<name>A0A1E7EZI0_9STRA</name>
<evidence type="ECO:0000256" key="4">
    <source>
        <dbReference type="ARBA" id="ARBA00022989"/>
    </source>
</evidence>
<evidence type="ECO:0000313" key="8">
    <source>
        <dbReference type="Proteomes" id="UP000095751"/>
    </source>
</evidence>
<evidence type="ECO:0000313" key="7">
    <source>
        <dbReference type="EMBL" id="OEU11234.1"/>
    </source>
</evidence>
<evidence type="ECO:0000256" key="1">
    <source>
        <dbReference type="ARBA" id="ARBA00004141"/>
    </source>
</evidence>
<dbReference type="Pfam" id="PF03649">
    <property type="entry name" value="UPF0014"/>
    <property type="match status" value="1"/>
</dbReference>
<comment type="subcellular location">
    <subcellularLocation>
        <location evidence="1">Membrane</location>
        <topology evidence="1">Multi-pass membrane protein</topology>
    </subcellularLocation>
</comment>
<dbReference type="PANTHER" id="PTHR30028">
    <property type="entry name" value="UPF0014 INNER MEMBRANE PROTEIN YBBM-RELATED"/>
    <property type="match status" value="1"/>
</dbReference>
<sequence length="216" mass="23932">MCIISYVVLLVAVASYEVSSRTKYTFDGQFYYIMGPIIFNVGWVLLLIFQGILGDLRHVLPLPIVGMLVVSSIDSISSSLDIITTSLVENHVDELVPRFGNNATNYEAGNELFIHAIQESSMMPLNMIRDILIMGMLGMTGGRFFCGSKPIGTDVGCQMKIIFLIAVCTLSTILLNYVVMMELVLYSEQQVLCTDRFAKNHARSLIEVIVGAFAEK</sequence>
<dbReference type="KEGG" id="fcy:FRACYDRAFT_270942"/>
<comment type="similarity">
    <text evidence="2">Belongs to the UPF0014 family.</text>
</comment>
<reference evidence="7 8" key="1">
    <citation type="submission" date="2016-09" db="EMBL/GenBank/DDBJ databases">
        <title>Extensive genetic diversity and differential bi-allelic expression allows diatom success in the polar Southern Ocean.</title>
        <authorList>
            <consortium name="DOE Joint Genome Institute"/>
            <person name="Mock T."/>
            <person name="Otillar R.P."/>
            <person name="Strauss J."/>
            <person name="Dupont C."/>
            <person name="Frickenhaus S."/>
            <person name="Maumus F."/>
            <person name="Mcmullan M."/>
            <person name="Sanges R."/>
            <person name="Schmutz J."/>
            <person name="Toseland A."/>
            <person name="Valas R."/>
            <person name="Veluchamy A."/>
            <person name="Ward B.J."/>
            <person name="Allen A."/>
            <person name="Barry K."/>
            <person name="Falciatore A."/>
            <person name="Ferrante M."/>
            <person name="Fortunato A.E."/>
            <person name="Gloeckner G."/>
            <person name="Gruber A."/>
            <person name="Hipkin R."/>
            <person name="Janech M."/>
            <person name="Kroth P."/>
            <person name="Leese F."/>
            <person name="Lindquist E."/>
            <person name="Lyon B.R."/>
            <person name="Martin J."/>
            <person name="Mayer C."/>
            <person name="Parker M."/>
            <person name="Quesneville H."/>
            <person name="Raymond J."/>
            <person name="Uhlig C."/>
            <person name="Valentin K.U."/>
            <person name="Worden A.Z."/>
            <person name="Armbrust E.V."/>
            <person name="Bowler C."/>
            <person name="Green B."/>
            <person name="Moulton V."/>
            <person name="Van Oosterhout C."/>
            <person name="Grigoriev I."/>
        </authorList>
    </citation>
    <scope>NUCLEOTIDE SEQUENCE [LARGE SCALE GENOMIC DNA]</scope>
    <source>
        <strain evidence="7 8">CCMP1102</strain>
    </source>
</reference>
<evidence type="ECO:0000256" key="5">
    <source>
        <dbReference type="ARBA" id="ARBA00023136"/>
    </source>
</evidence>
<keyword evidence="3 6" id="KW-0812">Transmembrane</keyword>
<proteinExistence type="inferred from homology"/>
<evidence type="ECO:0000256" key="6">
    <source>
        <dbReference type="SAM" id="Phobius"/>
    </source>
</evidence>
<gene>
    <name evidence="7" type="ORF">FRACYDRAFT_270942</name>
</gene>
<dbReference type="GO" id="GO:0005886">
    <property type="term" value="C:plasma membrane"/>
    <property type="evidence" value="ECO:0007669"/>
    <property type="project" value="TreeGrafter"/>
</dbReference>
<feature type="transmembrane region" description="Helical" evidence="6">
    <location>
        <begin position="30"/>
        <end position="49"/>
    </location>
</feature>
<keyword evidence="4 6" id="KW-1133">Transmembrane helix</keyword>
<evidence type="ECO:0000256" key="3">
    <source>
        <dbReference type="ARBA" id="ARBA00022692"/>
    </source>
</evidence>
<dbReference type="InParanoid" id="A0A1E7EZI0"/>
<feature type="transmembrane region" description="Helical" evidence="6">
    <location>
        <begin position="161"/>
        <end position="179"/>
    </location>
</feature>
<accession>A0A1E7EZI0</accession>
<protein>
    <submittedName>
        <fullName evidence="7">Uncharacterized protein</fullName>
    </submittedName>
</protein>
<dbReference type="AlphaFoldDB" id="A0A1E7EZI0"/>
<dbReference type="OrthoDB" id="432685at2759"/>
<dbReference type="InterPro" id="IPR005226">
    <property type="entry name" value="UPF0014_fam"/>
</dbReference>
<organism evidence="7 8">
    <name type="scientific">Fragilariopsis cylindrus CCMP1102</name>
    <dbReference type="NCBI Taxonomy" id="635003"/>
    <lineage>
        <taxon>Eukaryota</taxon>
        <taxon>Sar</taxon>
        <taxon>Stramenopiles</taxon>
        <taxon>Ochrophyta</taxon>
        <taxon>Bacillariophyta</taxon>
        <taxon>Bacillariophyceae</taxon>
        <taxon>Bacillariophycidae</taxon>
        <taxon>Bacillariales</taxon>
        <taxon>Bacillariaceae</taxon>
        <taxon>Fragilariopsis</taxon>
    </lineage>
</organism>
<dbReference type="PANTHER" id="PTHR30028:SF0">
    <property type="entry name" value="PROTEIN ALUMINUM SENSITIVE 3"/>
    <property type="match status" value="1"/>
</dbReference>
<feature type="transmembrane region" description="Helical" evidence="6">
    <location>
        <begin position="127"/>
        <end position="145"/>
    </location>
</feature>
<dbReference type="Proteomes" id="UP000095751">
    <property type="component" value="Unassembled WGS sequence"/>
</dbReference>
<keyword evidence="8" id="KW-1185">Reference proteome</keyword>